<dbReference type="AlphaFoldDB" id="A0A085MP27"/>
<dbReference type="Proteomes" id="UP000030758">
    <property type="component" value="Unassembled WGS sequence"/>
</dbReference>
<reference evidence="1 3" key="1">
    <citation type="journal article" date="2014" name="Nat. Genet.">
        <title>Genome and transcriptome of the porcine whipworm Trichuris suis.</title>
        <authorList>
            <person name="Jex A.R."/>
            <person name="Nejsum P."/>
            <person name="Schwarz E.M."/>
            <person name="Hu L."/>
            <person name="Young N.D."/>
            <person name="Hall R.S."/>
            <person name="Korhonen P.K."/>
            <person name="Liao S."/>
            <person name="Thamsborg S."/>
            <person name="Xia J."/>
            <person name="Xu P."/>
            <person name="Wang S."/>
            <person name="Scheerlinck J.P."/>
            <person name="Hofmann A."/>
            <person name="Sternberg P.W."/>
            <person name="Wang J."/>
            <person name="Gasser R.B."/>
        </authorList>
    </citation>
    <scope>NUCLEOTIDE SEQUENCE [LARGE SCALE GENOMIC DNA]</scope>
    <source>
        <strain evidence="2">DCEP-RM93F</strain>
        <strain evidence="1">DCEP-RM93M</strain>
    </source>
</reference>
<dbReference type="EMBL" id="KL367475">
    <property type="protein sequence ID" value="KFD73004.1"/>
    <property type="molecule type" value="Genomic_DNA"/>
</dbReference>
<evidence type="ECO:0000313" key="1">
    <source>
        <dbReference type="EMBL" id="KFD58973.1"/>
    </source>
</evidence>
<organism evidence="1 3">
    <name type="scientific">Trichuris suis</name>
    <name type="common">pig whipworm</name>
    <dbReference type="NCBI Taxonomy" id="68888"/>
    <lineage>
        <taxon>Eukaryota</taxon>
        <taxon>Metazoa</taxon>
        <taxon>Ecdysozoa</taxon>
        <taxon>Nematoda</taxon>
        <taxon>Enoplea</taxon>
        <taxon>Dorylaimia</taxon>
        <taxon>Trichinellida</taxon>
        <taxon>Trichuridae</taxon>
        <taxon>Trichuris</taxon>
    </lineage>
</organism>
<evidence type="ECO:0000313" key="2">
    <source>
        <dbReference type="EMBL" id="KFD73004.1"/>
    </source>
</evidence>
<sequence>MYLALNRGNESSAAYGESRTASEVVSIAEGNIKVGARECLHFCCVEKSAICTSYKVIIEKRVFHTKLI</sequence>
<evidence type="ECO:0000313" key="3">
    <source>
        <dbReference type="Proteomes" id="UP000030764"/>
    </source>
</evidence>
<proteinExistence type="predicted"/>
<protein>
    <submittedName>
        <fullName evidence="1">Uncharacterized protein</fullName>
    </submittedName>
</protein>
<accession>A0A085MP27</accession>
<dbReference type="Proteomes" id="UP000030764">
    <property type="component" value="Unassembled WGS sequence"/>
</dbReference>
<keyword evidence="3" id="KW-1185">Reference proteome</keyword>
<dbReference type="EMBL" id="KL363182">
    <property type="protein sequence ID" value="KFD58973.1"/>
    <property type="molecule type" value="Genomic_DNA"/>
</dbReference>
<gene>
    <name evidence="1" type="ORF">M513_00136</name>
    <name evidence="2" type="ORF">M514_00136</name>
</gene>
<name>A0A085MP27_9BILA</name>